<evidence type="ECO:0000256" key="2">
    <source>
        <dbReference type="ARBA" id="ARBA00022840"/>
    </source>
</evidence>
<dbReference type="EMBL" id="JBHUCO010000034">
    <property type="protein sequence ID" value="MFD1521400.1"/>
    <property type="molecule type" value="Genomic_DNA"/>
</dbReference>
<dbReference type="PROSITE" id="PS50043">
    <property type="entry name" value="HTH_LUXR_2"/>
    <property type="match status" value="1"/>
</dbReference>
<dbReference type="PANTHER" id="PTHR16305:SF35">
    <property type="entry name" value="TRANSCRIPTIONAL ACTIVATOR DOMAIN"/>
    <property type="match status" value="1"/>
</dbReference>
<dbReference type="SUPFAM" id="SSF52540">
    <property type="entry name" value="P-loop containing nucleoside triphosphate hydrolases"/>
    <property type="match status" value="1"/>
</dbReference>
<evidence type="ECO:0000313" key="5">
    <source>
        <dbReference type="EMBL" id="MFD1521400.1"/>
    </source>
</evidence>
<dbReference type="InterPro" id="IPR041664">
    <property type="entry name" value="AAA_16"/>
</dbReference>
<evidence type="ECO:0000313" key="6">
    <source>
        <dbReference type="Proteomes" id="UP001597114"/>
    </source>
</evidence>
<dbReference type="Proteomes" id="UP001597114">
    <property type="component" value="Unassembled WGS sequence"/>
</dbReference>
<evidence type="ECO:0000259" key="4">
    <source>
        <dbReference type="PROSITE" id="PS50043"/>
    </source>
</evidence>
<keyword evidence="1" id="KW-0547">Nucleotide-binding</keyword>
<feature type="domain" description="HTH luxR-type" evidence="4">
    <location>
        <begin position="837"/>
        <end position="902"/>
    </location>
</feature>
<dbReference type="RefSeq" id="WP_344724484.1">
    <property type="nucleotide sequence ID" value="NZ_BAAAUS010000025.1"/>
</dbReference>
<feature type="region of interest" description="Disordered" evidence="3">
    <location>
        <begin position="825"/>
        <end position="844"/>
    </location>
</feature>
<dbReference type="InterPro" id="IPR027417">
    <property type="entry name" value="P-loop_NTPase"/>
</dbReference>
<dbReference type="PANTHER" id="PTHR16305">
    <property type="entry name" value="TESTICULAR SOLUBLE ADENYLYL CYCLASE"/>
    <property type="match status" value="1"/>
</dbReference>
<dbReference type="Pfam" id="PF00196">
    <property type="entry name" value="GerE"/>
    <property type="match status" value="1"/>
</dbReference>
<keyword evidence="2" id="KW-0067">ATP-binding</keyword>
<proteinExistence type="predicted"/>
<dbReference type="Pfam" id="PF13191">
    <property type="entry name" value="AAA_16"/>
    <property type="match status" value="1"/>
</dbReference>
<organism evidence="5 6">
    <name type="scientific">Pseudonocardia yunnanensis</name>
    <dbReference type="NCBI Taxonomy" id="58107"/>
    <lineage>
        <taxon>Bacteria</taxon>
        <taxon>Bacillati</taxon>
        <taxon>Actinomycetota</taxon>
        <taxon>Actinomycetes</taxon>
        <taxon>Pseudonocardiales</taxon>
        <taxon>Pseudonocardiaceae</taxon>
        <taxon>Pseudonocardia</taxon>
    </lineage>
</organism>
<comment type="caution">
    <text evidence="5">The sequence shown here is derived from an EMBL/GenBank/DDBJ whole genome shotgun (WGS) entry which is preliminary data.</text>
</comment>
<gene>
    <name evidence="5" type="ORF">ACFSJD_28140</name>
</gene>
<dbReference type="SUPFAM" id="SSF46894">
    <property type="entry name" value="C-terminal effector domain of the bipartite response regulators"/>
    <property type="match status" value="1"/>
</dbReference>
<keyword evidence="6" id="KW-1185">Reference proteome</keyword>
<dbReference type="SMART" id="SM00421">
    <property type="entry name" value="HTH_LUXR"/>
    <property type="match status" value="1"/>
</dbReference>
<protein>
    <submittedName>
        <fullName evidence="5">LuxR C-terminal-related transcriptional regulator</fullName>
    </submittedName>
</protein>
<dbReference type="InterPro" id="IPR036388">
    <property type="entry name" value="WH-like_DNA-bd_sf"/>
</dbReference>
<dbReference type="InterPro" id="IPR000792">
    <property type="entry name" value="Tscrpt_reg_LuxR_C"/>
</dbReference>
<dbReference type="InterPro" id="IPR016032">
    <property type="entry name" value="Sig_transdc_resp-reg_C-effctor"/>
</dbReference>
<reference evidence="6" key="1">
    <citation type="journal article" date="2019" name="Int. J. Syst. Evol. Microbiol.">
        <title>The Global Catalogue of Microorganisms (GCM) 10K type strain sequencing project: providing services to taxonomists for standard genome sequencing and annotation.</title>
        <authorList>
            <consortium name="The Broad Institute Genomics Platform"/>
            <consortium name="The Broad Institute Genome Sequencing Center for Infectious Disease"/>
            <person name="Wu L."/>
            <person name="Ma J."/>
        </authorList>
    </citation>
    <scope>NUCLEOTIDE SEQUENCE [LARGE SCALE GENOMIC DNA]</scope>
    <source>
        <strain evidence="6">CCM 7043</strain>
    </source>
</reference>
<accession>A0ABW4F3S4</accession>
<dbReference type="CDD" id="cd06170">
    <property type="entry name" value="LuxR_C_like"/>
    <property type="match status" value="1"/>
</dbReference>
<name>A0ABW4F3S4_9PSEU</name>
<dbReference type="PRINTS" id="PR00038">
    <property type="entry name" value="HTHLUXR"/>
</dbReference>
<dbReference type="Gene3D" id="1.10.10.10">
    <property type="entry name" value="Winged helix-like DNA-binding domain superfamily/Winged helix DNA-binding domain"/>
    <property type="match status" value="1"/>
</dbReference>
<sequence>MLDRLLAVIRAGVSQALVVRGELGVGKSALLEYLVGRASDCRVERVVGVQSELDLAFAGLHQLCLPMLDRAARLPGPQRDALHTAFGLRGGPTPDRFLVGLAVLGLLAEVARERPLVCVIDDAQWLDTSSVQLLTFVARRLRAEPVAVIIAVREPHELDFSRLPELVVGGLPETEARLLLGSVLRARVDERVLDRIISESRGNPLALVEWARGSTVAELDSGLLSVGALPERIEASYLQRIAALPGATRRLLLLAAAEPVGDPVLLWRAAGLLGIGARAAGPATQIGLIDIGAVVRFPHPLVRSVLYRAASLKERRDSHQALAEVSDPDTDPDRRAWHRAQAAPGPDDGVADELERSACRARARGCSAAAAAFLEQAAELTVGPARKAERIVAAAQAKHRAGMTDAAIRLLCLAQAGHLDELQRARADLLRAQIAFTTRHCIDAPQLLLKAAKRLEPLDAKLARETYLEAVSAAMFTGPLAGSGGLAEIAEAARAAPHAAPPQGAADLLLDAVATRLMDGYAAGMPMVRQALCAFRSPDLSPDEGLRWLWLAGTTAAHAWQEEAWEALADRHVQLARELGAVVVLPLALTSRIVVHTFLGELAAAASLLKEADEVIEATGSPRMPLAAMLIATWQGRVTAAFRLIDATTAEAATRGQGFELTTAQWAKALLCNSLTQYEYALSAVDEISQAPPTELGLPACGVMVEFIEAAALSGQPERAACALDRLAEAARASGTDWALGIEARSRALVSEPEAAEPLYHEAITRLGRSRVRGELARAHLLYGEWLRRDDRAVDACEQLRISHEMFSTIGARAFARRAARELELTGESAARPPRVSPETDNLLTPQEEQIAGLASAGLTNAEIAARLFVSHRTIEWHLRKIFAKLNITSRRQLRLAPHRFQGSADQRQREC</sequence>
<evidence type="ECO:0000256" key="3">
    <source>
        <dbReference type="SAM" id="MobiDB-lite"/>
    </source>
</evidence>
<evidence type="ECO:0000256" key="1">
    <source>
        <dbReference type="ARBA" id="ARBA00022741"/>
    </source>
</evidence>